<keyword evidence="1" id="KW-0677">Repeat</keyword>
<dbReference type="InterPro" id="IPR045148">
    <property type="entry name" value="TCRG1-like"/>
</dbReference>
<dbReference type="AlphaFoldDB" id="A0A1S3XDX5"/>
<name>A0A1S3XDX5_TOBAC</name>
<dbReference type="Pfam" id="PF01846">
    <property type="entry name" value="FF"/>
    <property type="match status" value="1"/>
</dbReference>
<feature type="coiled-coil region" evidence="2">
    <location>
        <begin position="67"/>
        <end position="94"/>
    </location>
</feature>
<dbReference type="Gene3D" id="1.10.10.440">
    <property type="entry name" value="FF domain"/>
    <property type="match status" value="1"/>
</dbReference>
<dbReference type="RefSeq" id="XP_016437993.1">
    <property type="nucleotide sequence ID" value="XM_016582507.1"/>
</dbReference>
<reference evidence="4" key="1">
    <citation type="submission" date="2025-08" db="UniProtKB">
        <authorList>
            <consortium name="RefSeq"/>
        </authorList>
    </citation>
    <scope>IDENTIFICATION</scope>
</reference>
<dbReference type="PANTHER" id="PTHR15377">
    <property type="entry name" value="TRANSCRIPTION ELONGATION REGULATOR 1"/>
    <property type="match status" value="1"/>
</dbReference>
<proteinExistence type="predicted"/>
<dbReference type="InterPro" id="IPR002713">
    <property type="entry name" value="FF_domain"/>
</dbReference>
<gene>
    <name evidence="4" type="primary">LOC107763984</name>
</gene>
<dbReference type="PROSITE" id="PS51676">
    <property type="entry name" value="FF"/>
    <property type="match status" value="1"/>
</dbReference>
<dbReference type="STRING" id="4097.A0A1S3XDX5"/>
<sequence length="108" mass="12663">MCRVLQLRKAAQEKAYAVRAAAISQFKSMLREREDITLNTRWSKVKDSLRDDPRYKSVKHEDREALFNDYLSELKSAEQEVARIAKAKHDEEVRILLFPSLGPYFSLF</sequence>
<dbReference type="PaxDb" id="4097-A0A1S3XDX5"/>
<dbReference type="SMART" id="SM00441">
    <property type="entry name" value="FF"/>
    <property type="match status" value="1"/>
</dbReference>
<evidence type="ECO:0000256" key="2">
    <source>
        <dbReference type="SAM" id="Coils"/>
    </source>
</evidence>
<dbReference type="OrthoDB" id="187617at2759"/>
<dbReference type="GO" id="GO:0070063">
    <property type="term" value="F:RNA polymerase binding"/>
    <property type="evidence" value="ECO:0007669"/>
    <property type="project" value="InterPro"/>
</dbReference>
<evidence type="ECO:0000256" key="1">
    <source>
        <dbReference type="ARBA" id="ARBA00022737"/>
    </source>
</evidence>
<keyword evidence="2" id="KW-0175">Coiled coil</keyword>
<dbReference type="KEGG" id="nta:107763984"/>
<accession>A0A1S3XDX5</accession>
<organism evidence="4">
    <name type="scientific">Nicotiana tabacum</name>
    <name type="common">Common tobacco</name>
    <dbReference type="NCBI Taxonomy" id="4097"/>
    <lineage>
        <taxon>Eukaryota</taxon>
        <taxon>Viridiplantae</taxon>
        <taxon>Streptophyta</taxon>
        <taxon>Embryophyta</taxon>
        <taxon>Tracheophyta</taxon>
        <taxon>Spermatophyta</taxon>
        <taxon>Magnoliopsida</taxon>
        <taxon>eudicotyledons</taxon>
        <taxon>Gunneridae</taxon>
        <taxon>Pentapetalae</taxon>
        <taxon>asterids</taxon>
        <taxon>lamiids</taxon>
        <taxon>Solanales</taxon>
        <taxon>Solanaceae</taxon>
        <taxon>Nicotianoideae</taxon>
        <taxon>Nicotianeae</taxon>
        <taxon>Nicotiana</taxon>
    </lineage>
</organism>
<dbReference type="PANTHER" id="PTHR15377:SF3">
    <property type="entry name" value="WW DOMAIN-CONTAINING PROTEIN"/>
    <property type="match status" value="1"/>
</dbReference>
<protein>
    <submittedName>
        <fullName evidence="4">Pre-mRNA-processing protein 40C-like</fullName>
    </submittedName>
</protein>
<evidence type="ECO:0000259" key="3">
    <source>
        <dbReference type="PROSITE" id="PS51676"/>
    </source>
</evidence>
<dbReference type="InterPro" id="IPR036517">
    <property type="entry name" value="FF_domain_sf"/>
</dbReference>
<dbReference type="FunFam" id="1.10.10.440:FF:000030">
    <property type="entry name" value="Pre-mRNA-processing protein 40C"/>
    <property type="match status" value="1"/>
</dbReference>
<evidence type="ECO:0000313" key="4">
    <source>
        <dbReference type="RefSeq" id="XP_016437993.1"/>
    </source>
</evidence>
<dbReference type="SUPFAM" id="SSF81698">
    <property type="entry name" value="FF domain"/>
    <property type="match status" value="1"/>
</dbReference>
<feature type="domain" description="FF" evidence="3">
    <location>
        <begin position="19"/>
        <end position="73"/>
    </location>
</feature>